<keyword evidence="2" id="KW-1185">Reference proteome</keyword>
<evidence type="ECO:0000313" key="2">
    <source>
        <dbReference type="Proteomes" id="UP001603857"/>
    </source>
</evidence>
<comment type="caution">
    <text evidence="1">The sequence shown here is derived from an EMBL/GenBank/DDBJ whole genome shotgun (WGS) entry which is preliminary data.</text>
</comment>
<dbReference type="EMBL" id="JBGMDY010000004">
    <property type="protein sequence ID" value="KAL2336726.1"/>
    <property type="molecule type" value="Genomic_DNA"/>
</dbReference>
<dbReference type="AlphaFoldDB" id="A0ABD1MLN9"/>
<sequence length="59" mass="6908">MEYVSGVGQGYSRPEDINSVVASEASWNVLLVLLKVMETNRKNIWLHFNMYYHSFELKL</sequence>
<name>A0ABD1MLN9_9FABA</name>
<reference evidence="1 2" key="1">
    <citation type="submission" date="2024-08" db="EMBL/GenBank/DDBJ databases">
        <title>Insights into the chromosomal genome structure of Flemingia macrophylla.</title>
        <authorList>
            <person name="Ding Y."/>
            <person name="Zhao Y."/>
            <person name="Bi W."/>
            <person name="Wu M."/>
            <person name="Zhao G."/>
            <person name="Gong Y."/>
            <person name="Li W."/>
            <person name="Zhang P."/>
        </authorList>
    </citation>
    <scope>NUCLEOTIDE SEQUENCE [LARGE SCALE GENOMIC DNA]</scope>
    <source>
        <strain evidence="1">DYQJB</strain>
        <tissue evidence="1">Leaf</tissue>
    </source>
</reference>
<protein>
    <submittedName>
        <fullName evidence="1">Uncharacterized protein</fullName>
    </submittedName>
</protein>
<dbReference type="Proteomes" id="UP001603857">
    <property type="component" value="Unassembled WGS sequence"/>
</dbReference>
<accession>A0ABD1MLN9</accession>
<proteinExistence type="predicted"/>
<gene>
    <name evidence="1" type="ORF">Fmac_011172</name>
</gene>
<organism evidence="1 2">
    <name type="scientific">Flemingia macrophylla</name>
    <dbReference type="NCBI Taxonomy" id="520843"/>
    <lineage>
        <taxon>Eukaryota</taxon>
        <taxon>Viridiplantae</taxon>
        <taxon>Streptophyta</taxon>
        <taxon>Embryophyta</taxon>
        <taxon>Tracheophyta</taxon>
        <taxon>Spermatophyta</taxon>
        <taxon>Magnoliopsida</taxon>
        <taxon>eudicotyledons</taxon>
        <taxon>Gunneridae</taxon>
        <taxon>Pentapetalae</taxon>
        <taxon>rosids</taxon>
        <taxon>fabids</taxon>
        <taxon>Fabales</taxon>
        <taxon>Fabaceae</taxon>
        <taxon>Papilionoideae</taxon>
        <taxon>50 kb inversion clade</taxon>
        <taxon>NPAAA clade</taxon>
        <taxon>indigoferoid/millettioid clade</taxon>
        <taxon>Phaseoleae</taxon>
        <taxon>Flemingia</taxon>
    </lineage>
</organism>
<evidence type="ECO:0000313" key="1">
    <source>
        <dbReference type="EMBL" id="KAL2336726.1"/>
    </source>
</evidence>